<evidence type="ECO:0000256" key="2">
    <source>
        <dbReference type="SAM" id="Phobius"/>
    </source>
</evidence>
<feature type="compositionally biased region" description="Pro residues" evidence="1">
    <location>
        <begin position="129"/>
        <end position="160"/>
    </location>
</feature>
<feature type="compositionally biased region" description="Low complexity" evidence="1">
    <location>
        <begin position="161"/>
        <end position="174"/>
    </location>
</feature>
<accession>A0A2S7YE05</accession>
<proteinExistence type="predicted"/>
<dbReference type="PRINTS" id="PR01217">
    <property type="entry name" value="PRICHEXTENSN"/>
</dbReference>
<comment type="caution">
    <text evidence="3">The sequence shown here is derived from an EMBL/GenBank/DDBJ whole genome shotgun (WGS) entry which is preliminary data.</text>
</comment>
<feature type="region of interest" description="Disordered" evidence="1">
    <location>
        <begin position="242"/>
        <end position="275"/>
    </location>
</feature>
<gene>
    <name evidence="3" type="ORF">BB8028_0004g10320</name>
</gene>
<keyword evidence="2" id="KW-0472">Membrane</keyword>
<name>A0A2S7YE05_BEABA</name>
<reference evidence="3 4" key="1">
    <citation type="submission" date="2016-07" db="EMBL/GenBank/DDBJ databases">
        <title>Comparative genomics of the entomopathogenic fungus Beauveria bassiana.</title>
        <authorList>
            <person name="Valero Jimenez C.A."/>
            <person name="Zwaan B.J."/>
            <person name="Van Kan J.A."/>
            <person name="Takken W."/>
            <person name="Debets A.J."/>
            <person name="Schoustra S.E."/>
            <person name="Koenraadt C.J."/>
        </authorList>
    </citation>
    <scope>NUCLEOTIDE SEQUENCE [LARGE SCALE GENOMIC DNA]</scope>
    <source>
        <strain evidence="3 4">ARSEF 8028</strain>
    </source>
</reference>
<feature type="compositionally biased region" description="Polar residues" evidence="1">
    <location>
        <begin position="175"/>
        <end position="196"/>
    </location>
</feature>
<feature type="transmembrane region" description="Helical" evidence="2">
    <location>
        <begin position="37"/>
        <end position="53"/>
    </location>
</feature>
<evidence type="ECO:0000313" key="3">
    <source>
        <dbReference type="EMBL" id="PQK14102.1"/>
    </source>
</evidence>
<feature type="compositionally biased region" description="Low complexity" evidence="1">
    <location>
        <begin position="114"/>
        <end position="128"/>
    </location>
</feature>
<dbReference type="Proteomes" id="UP000237441">
    <property type="component" value="Unassembled WGS sequence"/>
</dbReference>
<dbReference type="AlphaFoldDB" id="A0A2S7YE05"/>
<protein>
    <submittedName>
        <fullName evidence="3">Uncharacterized protein</fullName>
    </submittedName>
</protein>
<keyword evidence="2" id="KW-1133">Transmembrane helix</keyword>
<keyword evidence="2" id="KW-0812">Transmembrane</keyword>
<feature type="region of interest" description="Disordered" evidence="1">
    <location>
        <begin position="112"/>
        <end position="206"/>
    </location>
</feature>
<evidence type="ECO:0000313" key="4">
    <source>
        <dbReference type="Proteomes" id="UP000237441"/>
    </source>
</evidence>
<dbReference type="EMBL" id="JRHA01000004">
    <property type="protein sequence ID" value="PQK14102.1"/>
    <property type="molecule type" value="Genomic_DNA"/>
</dbReference>
<sequence length="300" mass="32693">MKRVVGKQSLANRCCHVLSKSRGGGGAFENKYKRPIVLLRPFVFFFFLSYLVFNIKSSFYPSLTYLSLVSILSTIPPSLTIHYSTQSPCLYITRPPATPCPSMSPARATNTLLTASTPSRRPSATTRPRPSPACPPSPTPASPAPPPPVSSLAAPSPPALAPSLTASAPPAASTFKTTCRTASPTPLTPSRSTAAWSSRRKPLANSTPSIASSLICRDRRRLVWLALASVFKRACGMRARFAATSSGRKRKSPRSTPKPRACTQKSMPRPVPDFPPPNARRRNFHFFDDFVLRRFGLFSF</sequence>
<evidence type="ECO:0000256" key="1">
    <source>
        <dbReference type="SAM" id="MobiDB-lite"/>
    </source>
</evidence>
<organism evidence="3 4">
    <name type="scientific">Beauveria bassiana</name>
    <name type="common">White muscardine disease fungus</name>
    <name type="synonym">Tritirachium shiotae</name>
    <dbReference type="NCBI Taxonomy" id="176275"/>
    <lineage>
        <taxon>Eukaryota</taxon>
        <taxon>Fungi</taxon>
        <taxon>Dikarya</taxon>
        <taxon>Ascomycota</taxon>
        <taxon>Pezizomycotina</taxon>
        <taxon>Sordariomycetes</taxon>
        <taxon>Hypocreomycetidae</taxon>
        <taxon>Hypocreales</taxon>
        <taxon>Cordycipitaceae</taxon>
        <taxon>Beauveria</taxon>
    </lineage>
</organism>